<organism evidence="1">
    <name type="scientific">marine sediment metagenome</name>
    <dbReference type="NCBI Taxonomy" id="412755"/>
    <lineage>
        <taxon>unclassified sequences</taxon>
        <taxon>metagenomes</taxon>
        <taxon>ecological metagenomes</taxon>
    </lineage>
</organism>
<feature type="non-terminal residue" evidence="1">
    <location>
        <position position="1"/>
    </location>
</feature>
<dbReference type="EMBL" id="BARS01009514">
    <property type="protein sequence ID" value="GAF75765.1"/>
    <property type="molecule type" value="Genomic_DNA"/>
</dbReference>
<dbReference type="SUPFAM" id="SSF75005">
    <property type="entry name" value="Arabinanase/levansucrase/invertase"/>
    <property type="match status" value="1"/>
</dbReference>
<sequence length="177" mass="19892">TKPGTYYSITASPGHVIKNGDEYLQFFSCTTEKPGNPSVQRTLGIARTKDLDGPWTIDPQPMVPIEEQVENSSLYYEKSIEIWFLFTNHIGIDGGEYTDAIWVYWSKDLNQWDPENKAVVLDGQNCTWSKKCIGLPSVVQVGKRLAIFYDAPGGNSTSHMKRHIGLAWLDLPLSLPK</sequence>
<dbReference type="AlphaFoldDB" id="X0TI40"/>
<name>X0TI40_9ZZZZ</name>
<comment type="caution">
    <text evidence="1">The sequence shown here is derived from an EMBL/GenBank/DDBJ whole genome shotgun (WGS) entry which is preliminary data.</text>
</comment>
<dbReference type="InterPro" id="IPR023296">
    <property type="entry name" value="Glyco_hydro_beta-prop_sf"/>
</dbReference>
<evidence type="ECO:0000313" key="1">
    <source>
        <dbReference type="EMBL" id="GAF75765.1"/>
    </source>
</evidence>
<reference evidence="1" key="1">
    <citation type="journal article" date="2014" name="Front. Microbiol.">
        <title>High frequency of phylogenetically diverse reductive dehalogenase-homologous genes in deep subseafloor sedimentary metagenomes.</title>
        <authorList>
            <person name="Kawai M."/>
            <person name="Futagami T."/>
            <person name="Toyoda A."/>
            <person name="Takaki Y."/>
            <person name="Nishi S."/>
            <person name="Hori S."/>
            <person name="Arai W."/>
            <person name="Tsubouchi T."/>
            <person name="Morono Y."/>
            <person name="Uchiyama I."/>
            <person name="Ito T."/>
            <person name="Fujiyama A."/>
            <person name="Inagaki F."/>
            <person name="Takami H."/>
        </authorList>
    </citation>
    <scope>NUCLEOTIDE SEQUENCE</scope>
    <source>
        <strain evidence="1">Expedition CK06-06</strain>
    </source>
</reference>
<accession>X0TI40</accession>
<protein>
    <recommendedName>
        <fullName evidence="2">Glycosyl hydrolase family 32 N-terminal domain-containing protein</fullName>
    </recommendedName>
</protein>
<gene>
    <name evidence="1" type="ORF">S01H1_17885</name>
</gene>
<proteinExistence type="predicted"/>
<evidence type="ECO:0008006" key="2">
    <source>
        <dbReference type="Google" id="ProtNLM"/>
    </source>
</evidence>
<dbReference type="Gene3D" id="2.115.10.20">
    <property type="entry name" value="Glycosyl hydrolase domain, family 43"/>
    <property type="match status" value="2"/>
</dbReference>